<feature type="non-terminal residue" evidence="2">
    <location>
        <position position="1"/>
    </location>
</feature>
<reference evidence="2 3" key="1">
    <citation type="journal article" date="2018" name="Front. Plant Sci.">
        <title>Red Clover (Trifolium pratense) and Zigzag Clover (T. medium) - A Picture of Genomic Similarities and Differences.</title>
        <authorList>
            <person name="Dluhosova J."/>
            <person name="Istvanek J."/>
            <person name="Nedelnik J."/>
            <person name="Repkova J."/>
        </authorList>
    </citation>
    <scope>NUCLEOTIDE SEQUENCE [LARGE SCALE GENOMIC DNA]</scope>
    <source>
        <strain evidence="3">cv. 10/8</strain>
        <tissue evidence="2">Leaf</tissue>
    </source>
</reference>
<comment type="caution">
    <text evidence="2">The sequence shown here is derived from an EMBL/GenBank/DDBJ whole genome shotgun (WGS) entry which is preliminary data.</text>
</comment>
<proteinExistence type="predicted"/>
<evidence type="ECO:0000256" key="1">
    <source>
        <dbReference type="SAM" id="MobiDB-lite"/>
    </source>
</evidence>
<feature type="non-terminal residue" evidence="2">
    <location>
        <position position="57"/>
    </location>
</feature>
<dbReference type="EMBL" id="LXQA010512545">
    <property type="protein sequence ID" value="MCI56448.1"/>
    <property type="molecule type" value="Genomic_DNA"/>
</dbReference>
<organism evidence="2 3">
    <name type="scientific">Trifolium medium</name>
    <dbReference type="NCBI Taxonomy" id="97028"/>
    <lineage>
        <taxon>Eukaryota</taxon>
        <taxon>Viridiplantae</taxon>
        <taxon>Streptophyta</taxon>
        <taxon>Embryophyta</taxon>
        <taxon>Tracheophyta</taxon>
        <taxon>Spermatophyta</taxon>
        <taxon>Magnoliopsida</taxon>
        <taxon>eudicotyledons</taxon>
        <taxon>Gunneridae</taxon>
        <taxon>Pentapetalae</taxon>
        <taxon>rosids</taxon>
        <taxon>fabids</taxon>
        <taxon>Fabales</taxon>
        <taxon>Fabaceae</taxon>
        <taxon>Papilionoideae</taxon>
        <taxon>50 kb inversion clade</taxon>
        <taxon>NPAAA clade</taxon>
        <taxon>Hologalegina</taxon>
        <taxon>IRL clade</taxon>
        <taxon>Trifolieae</taxon>
        <taxon>Trifolium</taxon>
    </lineage>
</organism>
<sequence length="57" mass="6136">VTSPSPDNSTNPTDTSTIPHNSTDNASPIPLPVITDPSPVPSRPQRRKHAPGYLQDY</sequence>
<protein>
    <submittedName>
        <fullName evidence="2">Uncharacterized protein</fullName>
    </submittedName>
</protein>
<name>A0A392T5U0_9FABA</name>
<evidence type="ECO:0000313" key="2">
    <source>
        <dbReference type="EMBL" id="MCI56448.1"/>
    </source>
</evidence>
<accession>A0A392T5U0</accession>
<evidence type="ECO:0000313" key="3">
    <source>
        <dbReference type="Proteomes" id="UP000265520"/>
    </source>
</evidence>
<dbReference type="AlphaFoldDB" id="A0A392T5U0"/>
<keyword evidence="3" id="KW-1185">Reference proteome</keyword>
<dbReference type="Proteomes" id="UP000265520">
    <property type="component" value="Unassembled WGS sequence"/>
</dbReference>
<feature type="region of interest" description="Disordered" evidence="1">
    <location>
        <begin position="1"/>
        <end position="57"/>
    </location>
</feature>
<feature type="compositionally biased region" description="Polar residues" evidence="1">
    <location>
        <begin position="1"/>
        <end position="26"/>
    </location>
</feature>